<proteinExistence type="predicted"/>
<keyword evidence="2" id="KW-1185">Reference proteome</keyword>
<evidence type="ECO:0000313" key="2">
    <source>
        <dbReference type="Proteomes" id="UP001628091"/>
    </source>
</evidence>
<reference evidence="1 2" key="1">
    <citation type="submission" date="2024-10" db="EMBL/GenBank/DDBJ databases">
        <title>Isolation, draft genome sequencing and identification of Phyllobacterium sp. NSA23, isolated from leaf soil.</title>
        <authorList>
            <person name="Akita H."/>
        </authorList>
    </citation>
    <scope>NUCLEOTIDE SEQUENCE [LARGE SCALE GENOMIC DNA]</scope>
    <source>
        <strain evidence="1 2">NSA23</strain>
    </source>
</reference>
<name>A0ABQ0H4J2_9HYPH</name>
<organism evidence="1 2">
    <name type="scientific">Phyllobacterium phragmitis</name>
    <dbReference type="NCBI Taxonomy" id="2670329"/>
    <lineage>
        <taxon>Bacteria</taxon>
        <taxon>Pseudomonadati</taxon>
        <taxon>Pseudomonadota</taxon>
        <taxon>Alphaproteobacteria</taxon>
        <taxon>Hyphomicrobiales</taxon>
        <taxon>Phyllobacteriaceae</taxon>
        <taxon>Phyllobacterium</taxon>
    </lineage>
</organism>
<dbReference type="Proteomes" id="UP001628091">
    <property type="component" value="Unassembled WGS sequence"/>
</dbReference>
<sequence length="51" mass="5396">MHMPAARTTDFGALVAVYRHVGENFKVGAGYNFGVFPTIFGTSLSTIGVCS</sequence>
<accession>A0ABQ0H4J2</accession>
<gene>
    <name evidence="1" type="ORF">PPNSA23_37720</name>
</gene>
<comment type="caution">
    <text evidence="1">The sequence shown here is derived from an EMBL/GenBank/DDBJ whole genome shotgun (WGS) entry which is preliminary data.</text>
</comment>
<evidence type="ECO:0000313" key="1">
    <source>
        <dbReference type="EMBL" id="GAB1583829.1"/>
    </source>
</evidence>
<dbReference type="EMBL" id="BAAFZP010000002">
    <property type="protein sequence ID" value="GAB1583829.1"/>
    <property type="molecule type" value="Genomic_DNA"/>
</dbReference>
<protein>
    <recommendedName>
        <fullName evidence="3">Porin</fullName>
    </recommendedName>
</protein>
<evidence type="ECO:0008006" key="3">
    <source>
        <dbReference type="Google" id="ProtNLM"/>
    </source>
</evidence>